<feature type="compositionally biased region" description="Polar residues" evidence="2">
    <location>
        <begin position="753"/>
        <end position="771"/>
    </location>
</feature>
<dbReference type="InterPro" id="IPR016024">
    <property type="entry name" value="ARM-type_fold"/>
</dbReference>
<organism evidence="3 4">
    <name type="scientific">Basidiobolus ranarum</name>
    <dbReference type="NCBI Taxonomy" id="34480"/>
    <lineage>
        <taxon>Eukaryota</taxon>
        <taxon>Fungi</taxon>
        <taxon>Fungi incertae sedis</taxon>
        <taxon>Zoopagomycota</taxon>
        <taxon>Entomophthoromycotina</taxon>
        <taxon>Basidiobolomycetes</taxon>
        <taxon>Basidiobolales</taxon>
        <taxon>Basidiobolaceae</taxon>
        <taxon>Basidiobolus</taxon>
    </lineage>
</organism>
<proteinExistence type="predicted"/>
<dbReference type="EMBL" id="JASJQH010000803">
    <property type="protein sequence ID" value="KAK9762868.1"/>
    <property type="molecule type" value="Genomic_DNA"/>
</dbReference>
<comment type="caution">
    <text evidence="3">The sequence shown here is derived from an EMBL/GenBank/DDBJ whole genome shotgun (WGS) entry which is preliminary data.</text>
</comment>
<evidence type="ECO:0000313" key="4">
    <source>
        <dbReference type="Proteomes" id="UP001479436"/>
    </source>
</evidence>
<protein>
    <submittedName>
        <fullName evidence="3">Uncharacterized protein</fullName>
    </submittedName>
</protein>
<dbReference type="Pfam" id="PF02985">
    <property type="entry name" value="HEAT"/>
    <property type="match status" value="2"/>
</dbReference>
<dbReference type="SUPFAM" id="SSF48371">
    <property type="entry name" value="ARM repeat"/>
    <property type="match status" value="1"/>
</dbReference>
<feature type="region of interest" description="Disordered" evidence="2">
    <location>
        <begin position="738"/>
        <end position="776"/>
    </location>
</feature>
<name>A0ABR2WMW4_9FUNG</name>
<feature type="compositionally biased region" description="Polar residues" evidence="2">
    <location>
        <begin position="690"/>
        <end position="700"/>
    </location>
</feature>
<dbReference type="InterPro" id="IPR051023">
    <property type="entry name" value="PP2A_Regulatory_Subunit_A"/>
</dbReference>
<dbReference type="Gene3D" id="1.25.10.10">
    <property type="entry name" value="Leucine-rich Repeat Variant"/>
    <property type="match status" value="1"/>
</dbReference>
<sequence length="797" mass="89023">MADLGLAYDVLDQQFDSEMLTEQLGSPEGSEDELSDNSEPKYSPLEKVFLYSKSDLTAHRIWVAKELPNLIHDIDIPEALEYVIPLLYELGSDNEDKVREIFAENLDQVLLYFYKACPPNISEGSANVHQLMPNAFSLLLRTLILEWNNVIATAAQNCLLSVAKQLPKDLVEQEIIYGVLIQLGNGEGCLRPEEKDQGKTVMLKIIAMLVGFVDLDSIINVFVPTLAQVVHDTTFGVRKEIPAAIGAIIKVVTDELAVEVLLPLFEQLASDDIWQVRKSCALVLPDICASVPISAQLEKCLPIFETMVGDVSRWVQTCVEDGIGRMIAIFEGREVPEALIDKYMSLFPNKNSIRDPDRTLRCAYNFPAVLMTLGPNRWSEFAEDYVALCRDTQMSVRRTLAYSLHEVAKLLKDSSDICDRQLAPLFGFFMMDTDEIRIGVLQNAAAFLECLSPSAREMYLPVLEDIWEAESKNWRVRESVAQQLPALCDIYQKTTVVDTILPIAVKCLNDSVSRVRETAVFAIPIIYKQSKDDPDLSSKVFETILQFGLASSFRDRMIFVQICQALLKIGEMDINKFGEVLMSVLNQLGNDKVVNVRLSVARAAGTLITNIYENKQPQCSPKLKEQLESLVRRLRKDADTEVKMMLSDAFLRETEFVITDSPSPLIKEAYKGSPSQSAAQPNGHDFDHVATNNTTHQNGSCEVDGSSEAPSNATEEQIKNVVKQTETMRVTEPMKITRVVSASSDSKPLDLVDSSQPQSYSDNNCEQNSKINGDLSDYSSEPVRILPKGISQVNLEY</sequence>
<dbReference type="Proteomes" id="UP001479436">
    <property type="component" value="Unassembled WGS sequence"/>
</dbReference>
<gene>
    <name evidence="3" type="ORF">K7432_010973</name>
</gene>
<evidence type="ECO:0000256" key="2">
    <source>
        <dbReference type="SAM" id="MobiDB-lite"/>
    </source>
</evidence>
<dbReference type="PANTHER" id="PTHR10648">
    <property type="entry name" value="SERINE/THREONINE-PROTEIN PHOSPHATASE PP2A 65 KDA REGULATORY SUBUNIT"/>
    <property type="match status" value="1"/>
</dbReference>
<dbReference type="InterPro" id="IPR000357">
    <property type="entry name" value="HEAT"/>
</dbReference>
<evidence type="ECO:0000313" key="3">
    <source>
        <dbReference type="EMBL" id="KAK9762868.1"/>
    </source>
</evidence>
<evidence type="ECO:0000256" key="1">
    <source>
        <dbReference type="ARBA" id="ARBA00022737"/>
    </source>
</evidence>
<accession>A0ABR2WMW4</accession>
<reference evidence="3 4" key="1">
    <citation type="submission" date="2023-04" db="EMBL/GenBank/DDBJ databases">
        <title>Genome of Basidiobolus ranarum AG-B5.</title>
        <authorList>
            <person name="Stajich J.E."/>
            <person name="Carter-House D."/>
            <person name="Gryganskyi A."/>
        </authorList>
    </citation>
    <scope>NUCLEOTIDE SEQUENCE [LARGE SCALE GENOMIC DNA]</scope>
    <source>
        <strain evidence="3 4">AG-B5</strain>
    </source>
</reference>
<keyword evidence="4" id="KW-1185">Reference proteome</keyword>
<feature type="region of interest" description="Disordered" evidence="2">
    <location>
        <begin position="670"/>
        <end position="715"/>
    </location>
</feature>
<dbReference type="InterPro" id="IPR011989">
    <property type="entry name" value="ARM-like"/>
</dbReference>
<keyword evidence="1" id="KW-0677">Repeat</keyword>
<dbReference type="PANTHER" id="PTHR10648:SF1">
    <property type="entry name" value="SERINE_THREONINE-PROTEIN PHOSPHATASE 4 REGULATORY SUBUNIT 1"/>
    <property type="match status" value="1"/>
</dbReference>